<dbReference type="EMBL" id="MHSQ01000038">
    <property type="protein sequence ID" value="OHA45998.1"/>
    <property type="molecule type" value="Genomic_DNA"/>
</dbReference>
<dbReference type="InterPro" id="IPR055360">
    <property type="entry name" value="bAvd"/>
</dbReference>
<evidence type="ECO:0000313" key="2">
    <source>
        <dbReference type="EMBL" id="OHA45998.1"/>
    </source>
</evidence>
<sequence>MDNNHNFEKLDIPLLTILFVIYESAHKMIFSLPKFERYTLGEKMENAVLSAMEFTIMANSASKLEKERILSQINAKIELLKILYRLALNCQMIDSWEYLEIEKNLQEAGRQAMGWLKYERNSK</sequence>
<dbReference type="STRING" id="1802338.A2541_00440"/>
<dbReference type="CDD" id="cd16376">
    <property type="entry name" value="Avd_like"/>
    <property type="match status" value="1"/>
</dbReference>
<dbReference type="Pfam" id="PF22296">
    <property type="entry name" value="bAvd"/>
    <property type="match status" value="1"/>
</dbReference>
<proteinExistence type="predicted"/>
<evidence type="ECO:0000313" key="3">
    <source>
        <dbReference type="Proteomes" id="UP000176965"/>
    </source>
</evidence>
<organism evidence="2 3">
    <name type="scientific">Candidatus Taylorbacteria bacterium RIFOXYD2_FULL_36_9</name>
    <dbReference type="NCBI Taxonomy" id="1802338"/>
    <lineage>
        <taxon>Bacteria</taxon>
        <taxon>Candidatus Tayloriibacteriota</taxon>
    </lineage>
</organism>
<dbReference type="SUPFAM" id="SSF158446">
    <property type="entry name" value="IVS-encoded protein-like"/>
    <property type="match status" value="1"/>
</dbReference>
<feature type="domain" description="bAvd-like" evidence="1">
    <location>
        <begin position="23"/>
        <end position="118"/>
    </location>
</feature>
<gene>
    <name evidence="2" type="ORF">A2541_00440</name>
</gene>
<dbReference type="InterPro" id="IPR036583">
    <property type="entry name" value="23S_rRNA_IVS_sf"/>
</dbReference>
<reference evidence="2 3" key="1">
    <citation type="journal article" date="2016" name="Nat. Commun.">
        <title>Thousands of microbial genomes shed light on interconnected biogeochemical processes in an aquifer system.</title>
        <authorList>
            <person name="Anantharaman K."/>
            <person name="Brown C.T."/>
            <person name="Hug L.A."/>
            <person name="Sharon I."/>
            <person name="Castelle C.J."/>
            <person name="Probst A.J."/>
            <person name="Thomas B.C."/>
            <person name="Singh A."/>
            <person name="Wilkins M.J."/>
            <person name="Karaoz U."/>
            <person name="Brodie E.L."/>
            <person name="Williams K.H."/>
            <person name="Hubbard S.S."/>
            <person name="Banfield J.F."/>
        </authorList>
    </citation>
    <scope>NUCLEOTIDE SEQUENCE [LARGE SCALE GENOMIC DNA]</scope>
</reference>
<accession>A0A1G2PCD2</accession>
<dbReference type="Proteomes" id="UP000176965">
    <property type="component" value="Unassembled WGS sequence"/>
</dbReference>
<comment type="caution">
    <text evidence="2">The sequence shown here is derived from an EMBL/GenBank/DDBJ whole genome shotgun (WGS) entry which is preliminary data.</text>
</comment>
<dbReference type="AlphaFoldDB" id="A0A1G2PCD2"/>
<name>A0A1G2PCD2_9BACT</name>
<dbReference type="Gene3D" id="1.20.1440.60">
    <property type="entry name" value="23S rRNA-intervening sequence"/>
    <property type="match status" value="1"/>
</dbReference>
<protein>
    <recommendedName>
        <fullName evidence="1">bAvd-like domain-containing protein</fullName>
    </recommendedName>
</protein>
<evidence type="ECO:0000259" key="1">
    <source>
        <dbReference type="Pfam" id="PF22296"/>
    </source>
</evidence>